<dbReference type="SUPFAM" id="SSF51735">
    <property type="entry name" value="NAD(P)-binding Rossmann-fold domains"/>
    <property type="match status" value="1"/>
</dbReference>
<dbReference type="InterPro" id="IPR050425">
    <property type="entry name" value="NAD(P)_dehydrat-like"/>
</dbReference>
<dbReference type="EMBL" id="QLNQ01000021">
    <property type="protein sequence ID" value="RCK64860.1"/>
    <property type="molecule type" value="Genomic_DNA"/>
</dbReference>
<gene>
    <name evidence="4" type="primary">GRP2_0</name>
    <name evidence="4" type="ORF">Cantr_00822</name>
</gene>
<proteinExistence type="inferred from homology"/>
<comment type="caution">
    <text evidence="4">The sequence shown here is derived from an EMBL/GenBank/DDBJ whole genome shotgun (WGS) entry which is preliminary data.</text>
</comment>
<dbReference type="GO" id="GO:0016616">
    <property type="term" value="F:oxidoreductase activity, acting on the CH-OH group of donors, NAD or NADP as acceptor"/>
    <property type="evidence" value="ECO:0007669"/>
    <property type="project" value="TreeGrafter"/>
</dbReference>
<evidence type="ECO:0000259" key="3">
    <source>
        <dbReference type="Pfam" id="PF01370"/>
    </source>
</evidence>
<keyword evidence="1" id="KW-0560">Oxidoreductase</keyword>
<evidence type="ECO:0000256" key="1">
    <source>
        <dbReference type="ARBA" id="ARBA00023002"/>
    </source>
</evidence>
<dbReference type="Proteomes" id="UP000253472">
    <property type="component" value="Unassembled WGS sequence"/>
</dbReference>
<sequence>MSTVIVSGATGFIAQHVIKVLLSKNYQVIGTVRSTSKGDGLLKLYNNPSNLSYEIVEDVGSEGAFDKVLQSHPEAKVFLHLASPFHFNATDIEKELLLPAINGTKNVLGAIHKYGNGIERVVVTSSYASIATASREADRNETITEQSWNEITWQGALKDPVQGYRGSKTFAEKAAWDFVKENPVKFQIAFVNPTFVFGPQAHAIEDKKNLNTSSEIINKLLKLTPVSEIPPTKGGWIDVRDVAKAHVAAFENEAAENKRLLLNSGRFSSVSLIRLIKKDFPELQLPEIPSDASDGTETLAKIDDSKTREILGFKYYTLEESIKDTVSQILSAKQDS</sequence>
<dbReference type="InterPro" id="IPR036291">
    <property type="entry name" value="NAD(P)-bd_dom_sf"/>
</dbReference>
<accession>A0A367YGQ9</accession>
<dbReference type="PANTHER" id="PTHR10366">
    <property type="entry name" value="NAD DEPENDENT EPIMERASE/DEHYDRATASE"/>
    <property type="match status" value="1"/>
</dbReference>
<dbReference type="Pfam" id="PF01370">
    <property type="entry name" value="Epimerase"/>
    <property type="match status" value="1"/>
</dbReference>
<evidence type="ECO:0000256" key="2">
    <source>
        <dbReference type="ARBA" id="ARBA00023445"/>
    </source>
</evidence>
<dbReference type="FunFam" id="3.40.50.720:FF:000191">
    <property type="entry name" value="Methylglyoxal reductase (NADPH-dependent)"/>
    <property type="match status" value="1"/>
</dbReference>
<comment type="similarity">
    <text evidence="2">Belongs to the NAD(P)-dependent epimerase/dehydratase family. Dihydroflavonol-4-reductase subfamily.</text>
</comment>
<keyword evidence="5" id="KW-1185">Reference proteome</keyword>
<dbReference type="STRING" id="5486.A0A367YGQ9"/>
<dbReference type="OrthoDB" id="2735536at2759"/>
<dbReference type="InterPro" id="IPR001509">
    <property type="entry name" value="Epimerase_deHydtase"/>
</dbReference>
<evidence type="ECO:0000313" key="4">
    <source>
        <dbReference type="EMBL" id="RCK64860.1"/>
    </source>
</evidence>
<dbReference type="Gene3D" id="3.40.50.720">
    <property type="entry name" value="NAD(P)-binding Rossmann-like Domain"/>
    <property type="match status" value="1"/>
</dbReference>
<feature type="domain" description="NAD-dependent epimerase/dehydratase" evidence="3">
    <location>
        <begin position="4"/>
        <end position="255"/>
    </location>
</feature>
<name>A0A367YGQ9_9ASCO</name>
<reference evidence="4 5" key="1">
    <citation type="submission" date="2018-06" db="EMBL/GenBank/DDBJ databases">
        <title>Whole genome sequencing of Candida tropicalis (genome annotated by CSBL at Korea University).</title>
        <authorList>
            <person name="Ahn J."/>
        </authorList>
    </citation>
    <scope>NUCLEOTIDE SEQUENCE [LARGE SCALE GENOMIC DNA]</scope>
    <source>
        <strain evidence="4 5">ATCC 20962</strain>
    </source>
</reference>
<evidence type="ECO:0000313" key="5">
    <source>
        <dbReference type="Proteomes" id="UP000253472"/>
    </source>
</evidence>
<organism evidence="4 5">
    <name type="scientific">Candida viswanathii</name>
    <dbReference type="NCBI Taxonomy" id="5486"/>
    <lineage>
        <taxon>Eukaryota</taxon>
        <taxon>Fungi</taxon>
        <taxon>Dikarya</taxon>
        <taxon>Ascomycota</taxon>
        <taxon>Saccharomycotina</taxon>
        <taxon>Pichiomycetes</taxon>
        <taxon>Debaryomycetaceae</taxon>
        <taxon>Candida/Lodderomyces clade</taxon>
        <taxon>Candida</taxon>
    </lineage>
</organism>
<dbReference type="CDD" id="cd05227">
    <property type="entry name" value="AR_SDR_e"/>
    <property type="match status" value="1"/>
</dbReference>
<dbReference type="PANTHER" id="PTHR10366:SF564">
    <property type="entry name" value="STEROL-4-ALPHA-CARBOXYLATE 3-DEHYDROGENASE, DECARBOXYLATING"/>
    <property type="match status" value="1"/>
</dbReference>
<protein>
    <submittedName>
        <fullName evidence="4">Putative NADPH-dependent methylglyoxal reductase GRP2</fullName>
    </submittedName>
</protein>
<dbReference type="AlphaFoldDB" id="A0A367YGQ9"/>